<feature type="binding site" evidence="10">
    <location>
        <position position="132"/>
    </location>
    <ligand>
        <name>FAD</name>
        <dbReference type="ChEBI" id="CHEBI:57692"/>
    </ligand>
</feature>
<dbReference type="InterPro" id="IPR006338">
    <property type="entry name" value="Thioredoxin/glutathione_Rdtase"/>
</dbReference>
<dbReference type="GO" id="GO:0045454">
    <property type="term" value="P:cell redox homeostasis"/>
    <property type="evidence" value="ECO:0007669"/>
    <property type="project" value="InterPro"/>
</dbReference>
<evidence type="ECO:0000256" key="11">
    <source>
        <dbReference type="PIRSR" id="PIRSR000350-4"/>
    </source>
</evidence>
<keyword evidence="6 12" id="KW-0560">Oxidoreductase</keyword>
<dbReference type="Gene3D" id="3.30.390.30">
    <property type="match status" value="1"/>
</dbReference>
<comment type="cofactor">
    <cofactor evidence="10">
        <name>FAD</name>
        <dbReference type="ChEBI" id="CHEBI:57692"/>
    </cofactor>
    <text evidence="10">Binds 1 FAD per subunit.</text>
</comment>
<evidence type="ECO:0000259" key="14">
    <source>
        <dbReference type="Pfam" id="PF07992"/>
    </source>
</evidence>
<dbReference type="InterPro" id="IPR012999">
    <property type="entry name" value="Pyr_OxRdtase_I_AS"/>
</dbReference>
<sequence length="494" mass="52256">MSASASEGGSYDYDLVVVGGGSGGLSCARQAAKLGAKVAILDFVKPSPQGTAWGLGGTCVNVGCIPKKLMHTAALLKGAADDAKAYGWSVPDGLEHSWDTLVDAVGSHIGSLNWGYRTALRDEGIDYKNELGSIVDAHTVKGVSRKKVETLYSAKYIVIAVGGRPYVPEDVPGALEHAITSDDIFWRFDPPGKTLCVGASYVALEIAGFLTGLGYDTTVAVRSILLRGFDQGMAEKVGKYMEHEGTTFKRPVVVDSIAKDEASGKLKVVLKSRTDGTTEEEEYDTVLFATGRKADTANLGLENVGIVPDAKTGKIAVDEAEATCVDSIFALGDVIDQLELTPVAIAAGRLLASRLFDGKTTLMNYTNIPTAVFTPLEYGAVGLSEEDAAAEYGIDNIEVFHTYPQVLEHTVPHREENQVYAKLIVRKADDVVIGVHYAGPNAGEVIQGLGIAVMAGATKAMFDATVGIHPTIAEEFTSMEITRASGKSALRTGC</sequence>
<keyword evidence="10" id="KW-0547">Nucleotide-binding</keyword>
<keyword evidence="16" id="KW-1185">Reference proteome</keyword>
<dbReference type="PIRSF" id="PIRSF000350">
    <property type="entry name" value="Mercury_reductase_MerA"/>
    <property type="match status" value="1"/>
</dbReference>
<evidence type="ECO:0000259" key="13">
    <source>
        <dbReference type="Pfam" id="PF02852"/>
    </source>
</evidence>
<dbReference type="GO" id="GO:0005739">
    <property type="term" value="C:mitochondrion"/>
    <property type="evidence" value="ECO:0007669"/>
    <property type="project" value="TreeGrafter"/>
</dbReference>
<dbReference type="EMBL" id="GL349462">
    <property type="protein sequence ID" value="KNC50719.1"/>
    <property type="molecule type" value="Genomic_DNA"/>
</dbReference>
<dbReference type="GO" id="GO:0006749">
    <property type="term" value="P:glutathione metabolic process"/>
    <property type="evidence" value="ECO:0007669"/>
    <property type="project" value="TreeGrafter"/>
</dbReference>
<evidence type="ECO:0000256" key="2">
    <source>
        <dbReference type="ARBA" id="ARBA00012610"/>
    </source>
</evidence>
<dbReference type="STRING" id="461836.A0A0L0DEI9"/>
<evidence type="ECO:0000256" key="7">
    <source>
        <dbReference type="ARBA" id="ARBA00023157"/>
    </source>
</evidence>
<keyword evidence="8 12" id="KW-0676">Redox-active center</keyword>
<dbReference type="AlphaFoldDB" id="A0A0L0DEI9"/>
<dbReference type="GO" id="GO:0034599">
    <property type="term" value="P:cellular response to oxidative stress"/>
    <property type="evidence" value="ECO:0007669"/>
    <property type="project" value="TreeGrafter"/>
</dbReference>
<comment type="similarity">
    <text evidence="1 12">Belongs to the class-I pyridine nucleotide-disulfide oxidoreductase family.</text>
</comment>
<dbReference type="InterPro" id="IPR016156">
    <property type="entry name" value="FAD/NAD-linked_Rdtase_dimer_sf"/>
</dbReference>
<evidence type="ECO:0000256" key="9">
    <source>
        <dbReference type="PIRSR" id="PIRSR000350-2"/>
    </source>
</evidence>
<dbReference type="GeneID" id="25565726"/>
<dbReference type="PANTHER" id="PTHR42737">
    <property type="entry name" value="GLUTATHIONE REDUCTASE"/>
    <property type="match status" value="1"/>
</dbReference>
<gene>
    <name evidence="15" type="ORF">AMSG_06608</name>
</gene>
<dbReference type="SUPFAM" id="SSF51905">
    <property type="entry name" value="FAD/NAD(P)-binding domain"/>
    <property type="match status" value="1"/>
</dbReference>
<keyword evidence="7" id="KW-1015">Disulfide bond</keyword>
<dbReference type="OrthoDB" id="5956163at2759"/>
<evidence type="ECO:0000256" key="5">
    <source>
        <dbReference type="ARBA" id="ARBA00022857"/>
    </source>
</evidence>
<feature type="domain" description="Pyridine nucleotide-disulphide oxidoreductase dimerisation" evidence="13">
    <location>
        <begin position="368"/>
        <end position="478"/>
    </location>
</feature>
<dbReference type="PROSITE" id="PS00076">
    <property type="entry name" value="PYRIDINE_REDOX_1"/>
    <property type="match status" value="1"/>
</dbReference>
<dbReference type="Pfam" id="PF07992">
    <property type="entry name" value="Pyr_redox_2"/>
    <property type="match status" value="1"/>
</dbReference>
<dbReference type="GO" id="GO:0050660">
    <property type="term" value="F:flavin adenine dinucleotide binding"/>
    <property type="evidence" value="ECO:0007669"/>
    <property type="project" value="InterPro"/>
</dbReference>
<reference evidence="15 16" key="1">
    <citation type="submission" date="2010-05" db="EMBL/GenBank/DDBJ databases">
        <title>The Genome Sequence of Thecamonas trahens ATCC 50062.</title>
        <authorList>
            <consortium name="The Broad Institute Genome Sequencing Platform"/>
            <person name="Russ C."/>
            <person name="Cuomo C."/>
            <person name="Shea T."/>
            <person name="Young S.K."/>
            <person name="Zeng Q."/>
            <person name="Koehrsen M."/>
            <person name="Haas B."/>
            <person name="Borodovsky M."/>
            <person name="Guigo R."/>
            <person name="Alvarado L."/>
            <person name="Berlin A."/>
            <person name="Bochicchio J."/>
            <person name="Borenstein D."/>
            <person name="Chapman S."/>
            <person name="Chen Z."/>
            <person name="Freedman E."/>
            <person name="Gellesch M."/>
            <person name="Goldberg J."/>
            <person name="Griggs A."/>
            <person name="Gujja S."/>
            <person name="Heilman E."/>
            <person name="Heiman D."/>
            <person name="Hepburn T."/>
            <person name="Howarth C."/>
            <person name="Jen D."/>
            <person name="Larson L."/>
            <person name="Mehta T."/>
            <person name="Park D."/>
            <person name="Pearson M."/>
            <person name="Roberts A."/>
            <person name="Saif S."/>
            <person name="Shenoy N."/>
            <person name="Sisk P."/>
            <person name="Stolte C."/>
            <person name="Sykes S."/>
            <person name="Thomson T."/>
            <person name="Walk T."/>
            <person name="White J."/>
            <person name="Yandava C."/>
            <person name="Burger G."/>
            <person name="Gray M.W."/>
            <person name="Holland P.W.H."/>
            <person name="King N."/>
            <person name="Lang F.B.F."/>
            <person name="Roger A.J."/>
            <person name="Ruiz-Trillo I."/>
            <person name="Lander E."/>
            <person name="Nusbaum C."/>
        </authorList>
    </citation>
    <scope>NUCLEOTIDE SEQUENCE [LARGE SCALE GENOMIC DNA]</scope>
    <source>
        <strain evidence="15 16">ATCC 50062</strain>
    </source>
</reference>
<name>A0A0L0DEI9_THETB</name>
<proteinExistence type="inferred from homology"/>
<dbReference type="NCBIfam" id="TIGR01438">
    <property type="entry name" value="TGR"/>
    <property type="match status" value="1"/>
</dbReference>
<evidence type="ECO:0000256" key="3">
    <source>
        <dbReference type="ARBA" id="ARBA00022630"/>
    </source>
</evidence>
<dbReference type="GO" id="GO:0005829">
    <property type="term" value="C:cytosol"/>
    <property type="evidence" value="ECO:0007669"/>
    <property type="project" value="TreeGrafter"/>
</dbReference>
<feature type="domain" description="FAD/NAD(P)-binding" evidence="14">
    <location>
        <begin position="13"/>
        <end position="348"/>
    </location>
</feature>
<feature type="binding site" evidence="10">
    <location>
        <begin position="198"/>
        <end position="205"/>
    </location>
    <ligand>
        <name>NAD(+)</name>
        <dbReference type="ChEBI" id="CHEBI:57540"/>
    </ligand>
</feature>
<protein>
    <recommendedName>
        <fullName evidence="2">thioredoxin-disulfide reductase (NADPH)</fullName>
        <ecNumber evidence="2">1.8.1.9</ecNumber>
    </recommendedName>
</protein>
<feature type="binding site" evidence="10">
    <location>
        <position position="68"/>
    </location>
    <ligand>
        <name>FAD</name>
        <dbReference type="ChEBI" id="CHEBI:57692"/>
    </ligand>
</feature>
<dbReference type="InterPro" id="IPR046952">
    <property type="entry name" value="GSHR/TRXR-like"/>
</dbReference>
<evidence type="ECO:0000256" key="12">
    <source>
        <dbReference type="RuleBase" id="RU003691"/>
    </source>
</evidence>
<dbReference type="GO" id="GO:0004362">
    <property type="term" value="F:glutathione-disulfide reductase (NADPH) activity"/>
    <property type="evidence" value="ECO:0007669"/>
    <property type="project" value="TreeGrafter"/>
</dbReference>
<evidence type="ECO:0000256" key="8">
    <source>
        <dbReference type="ARBA" id="ARBA00023284"/>
    </source>
</evidence>
<keyword evidence="10" id="KW-0520">NAD</keyword>
<dbReference type="InterPro" id="IPR001100">
    <property type="entry name" value="Pyr_nuc-diS_OxRdtase"/>
</dbReference>
<dbReference type="eggNOG" id="KOG4716">
    <property type="taxonomic scope" value="Eukaryota"/>
</dbReference>
<keyword evidence="5" id="KW-0521">NADP</keyword>
<dbReference type="SUPFAM" id="SSF55424">
    <property type="entry name" value="FAD/NAD-linked reductases, dimerisation (C-terminal) domain"/>
    <property type="match status" value="1"/>
</dbReference>
<dbReference type="RefSeq" id="XP_013756688.1">
    <property type="nucleotide sequence ID" value="XM_013901234.1"/>
</dbReference>
<dbReference type="InterPro" id="IPR023753">
    <property type="entry name" value="FAD/NAD-binding_dom"/>
</dbReference>
<evidence type="ECO:0000256" key="4">
    <source>
        <dbReference type="ARBA" id="ARBA00022827"/>
    </source>
</evidence>
<evidence type="ECO:0000313" key="16">
    <source>
        <dbReference type="Proteomes" id="UP000054408"/>
    </source>
</evidence>
<evidence type="ECO:0000256" key="10">
    <source>
        <dbReference type="PIRSR" id="PIRSR000350-3"/>
    </source>
</evidence>
<dbReference type="GO" id="GO:0004791">
    <property type="term" value="F:thioredoxin-disulfide reductase (NADPH) activity"/>
    <property type="evidence" value="ECO:0007669"/>
    <property type="project" value="UniProtKB-EC"/>
</dbReference>
<dbReference type="Gene3D" id="3.50.50.60">
    <property type="entry name" value="FAD/NAD(P)-binding domain"/>
    <property type="match status" value="2"/>
</dbReference>
<evidence type="ECO:0000256" key="1">
    <source>
        <dbReference type="ARBA" id="ARBA00007532"/>
    </source>
</evidence>
<dbReference type="InterPro" id="IPR004099">
    <property type="entry name" value="Pyr_nucl-diS_OxRdtase_dimer"/>
</dbReference>
<evidence type="ECO:0000313" key="15">
    <source>
        <dbReference type="EMBL" id="KNC50719.1"/>
    </source>
</evidence>
<keyword evidence="3 12" id="KW-0285">Flavoprotein</keyword>
<feature type="disulfide bond" description="Redox-active" evidence="11">
    <location>
        <begin position="59"/>
        <end position="64"/>
    </location>
</feature>
<dbReference type="PRINTS" id="PR00368">
    <property type="entry name" value="FADPNR"/>
</dbReference>
<evidence type="ECO:0000256" key="6">
    <source>
        <dbReference type="ARBA" id="ARBA00023002"/>
    </source>
</evidence>
<feature type="binding site" evidence="10">
    <location>
        <position position="333"/>
    </location>
    <ligand>
        <name>FAD</name>
        <dbReference type="ChEBI" id="CHEBI:57692"/>
    </ligand>
</feature>
<feature type="active site" description="Proton acceptor" evidence="9">
    <location>
        <position position="469"/>
    </location>
</feature>
<organism evidence="15 16">
    <name type="scientific">Thecamonas trahens ATCC 50062</name>
    <dbReference type="NCBI Taxonomy" id="461836"/>
    <lineage>
        <taxon>Eukaryota</taxon>
        <taxon>Apusozoa</taxon>
        <taxon>Apusomonadida</taxon>
        <taxon>Apusomonadidae</taxon>
        <taxon>Thecamonas</taxon>
    </lineage>
</organism>
<dbReference type="FunFam" id="3.50.50.60:FF:000190">
    <property type="entry name" value="Thioredoxin reductase"/>
    <property type="match status" value="1"/>
</dbReference>
<dbReference type="OMA" id="NYHKLAD"/>
<dbReference type="Proteomes" id="UP000054408">
    <property type="component" value="Unassembled WGS sequence"/>
</dbReference>
<dbReference type="Pfam" id="PF02852">
    <property type="entry name" value="Pyr_redox_dim"/>
    <property type="match status" value="1"/>
</dbReference>
<dbReference type="PRINTS" id="PR00411">
    <property type="entry name" value="PNDRDTASEI"/>
</dbReference>
<feature type="binding site" evidence="10">
    <location>
        <position position="291"/>
    </location>
    <ligand>
        <name>NAD(+)</name>
        <dbReference type="ChEBI" id="CHEBI:57540"/>
    </ligand>
</feature>
<dbReference type="EC" id="1.8.1.9" evidence="2"/>
<accession>A0A0L0DEI9</accession>
<dbReference type="PANTHER" id="PTHR42737:SF2">
    <property type="entry name" value="GLUTATHIONE REDUCTASE"/>
    <property type="match status" value="1"/>
</dbReference>
<keyword evidence="4 10" id="KW-0274">FAD</keyword>
<dbReference type="InterPro" id="IPR036188">
    <property type="entry name" value="FAD/NAD-bd_sf"/>
</dbReference>